<dbReference type="Gene3D" id="3.30.420.150">
    <property type="entry name" value="Exopolyphosphatase. Domain 2"/>
    <property type="match status" value="1"/>
</dbReference>
<dbReference type="InterPro" id="IPR050273">
    <property type="entry name" value="GppA/Ppx_hydrolase"/>
</dbReference>
<dbReference type="PANTHER" id="PTHR30005">
    <property type="entry name" value="EXOPOLYPHOSPHATASE"/>
    <property type="match status" value="1"/>
</dbReference>
<organism evidence="3 4">
    <name type="scientific">Solirubrobacter phytolaccae</name>
    <dbReference type="NCBI Taxonomy" id="1404360"/>
    <lineage>
        <taxon>Bacteria</taxon>
        <taxon>Bacillati</taxon>
        <taxon>Actinomycetota</taxon>
        <taxon>Thermoleophilia</taxon>
        <taxon>Solirubrobacterales</taxon>
        <taxon>Solirubrobacteraceae</taxon>
        <taxon>Solirubrobacter</taxon>
    </lineage>
</organism>
<evidence type="ECO:0000313" key="4">
    <source>
        <dbReference type="Proteomes" id="UP001147653"/>
    </source>
</evidence>
<evidence type="ECO:0000256" key="1">
    <source>
        <dbReference type="ARBA" id="ARBA00007125"/>
    </source>
</evidence>
<feature type="domain" description="Ppx/GppA phosphatase N-terminal" evidence="2">
    <location>
        <begin position="211"/>
        <end position="490"/>
    </location>
</feature>
<evidence type="ECO:0000259" key="2">
    <source>
        <dbReference type="Pfam" id="PF02541"/>
    </source>
</evidence>
<reference evidence="3" key="1">
    <citation type="submission" date="2022-10" db="EMBL/GenBank/DDBJ databases">
        <title>The WGS of Solirubrobacter phytolaccae KCTC 29190.</title>
        <authorList>
            <person name="Jiang Z."/>
        </authorList>
    </citation>
    <scope>NUCLEOTIDE SEQUENCE</scope>
    <source>
        <strain evidence="3">KCTC 29190</strain>
    </source>
</reference>
<comment type="caution">
    <text evidence="3">The sequence shown here is derived from an EMBL/GenBank/DDBJ whole genome shotgun (WGS) entry which is preliminary data.</text>
</comment>
<protein>
    <recommendedName>
        <fullName evidence="2">Ppx/GppA phosphatase N-terminal domain-containing protein</fullName>
    </recommendedName>
</protein>
<sequence length="494" mass="52106">MAVPAEIVPRWEWRSFGERFGAAEAALTARTPERVHETDELYLLSPESDASVKVRDALMDVKQLEGVNADGLEQWRPVMKAAFPLAPTDVRSVLQALHAPAPPPGPPAYALADLARLALAAPVHKRRAHYRLDGCLAELSELRVGEHSTRTIVIEGEDPRRVIAAVRKLGLAGRRNVSVARGIKALLGVGAHRYAVIDVGTNSVKLHVAERSADGEWHALADRAEVTRLGEGLHESGRLGAEPIRRTTDAITELAEAARALGATEIAAVGTAGLRLAPNTSELMASVHAASGVIVEVIPGEEEARLAFLAATEGLGLGRQSLVVFDTGGGSSQFTIGAGGHVAEQFSVDVGSVRLTERFDLDEAVSRDVVAAACVAVAGDLERLAGRPAAPAVIGMGGAVTNLVAIELALASYDPDAVQGSVLRRADIAAQIERLRRMNAQERRSIVGLQPARAEVILAGACIVQTVLDVLGAEALTVSDRALRHGLIADRFAP</sequence>
<dbReference type="Gene3D" id="3.30.420.40">
    <property type="match status" value="1"/>
</dbReference>
<name>A0A9X3S7S0_9ACTN</name>
<dbReference type="InterPro" id="IPR043129">
    <property type="entry name" value="ATPase_NBD"/>
</dbReference>
<evidence type="ECO:0000313" key="3">
    <source>
        <dbReference type="EMBL" id="MDA0181354.1"/>
    </source>
</evidence>
<dbReference type="Pfam" id="PF02541">
    <property type="entry name" value="Ppx-GppA"/>
    <property type="match status" value="1"/>
</dbReference>
<dbReference type="EMBL" id="JAPDDP010000021">
    <property type="protein sequence ID" value="MDA0181354.1"/>
    <property type="molecule type" value="Genomic_DNA"/>
</dbReference>
<dbReference type="PANTHER" id="PTHR30005:SF0">
    <property type="entry name" value="RETROGRADE REGULATION PROTEIN 2"/>
    <property type="match status" value="1"/>
</dbReference>
<proteinExistence type="inferred from homology"/>
<dbReference type="SUPFAM" id="SSF53067">
    <property type="entry name" value="Actin-like ATPase domain"/>
    <property type="match status" value="2"/>
</dbReference>
<dbReference type="RefSeq" id="WP_270025669.1">
    <property type="nucleotide sequence ID" value="NZ_JAPDDP010000021.1"/>
</dbReference>
<accession>A0A9X3S7S0</accession>
<dbReference type="CDD" id="cd24054">
    <property type="entry name" value="ASKHA_NBD_AaPPX-GppA_MtPPX2-like"/>
    <property type="match status" value="1"/>
</dbReference>
<dbReference type="Proteomes" id="UP001147653">
    <property type="component" value="Unassembled WGS sequence"/>
</dbReference>
<dbReference type="GO" id="GO:0016462">
    <property type="term" value="F:pyrophosphatase activity"/>
    <property type="evidence" value="ECO:0007669"/>
    <property type="project" value="TreeGrafter"/>
</dbReference>
<comment type="similarity">
    <text evidence="1">Belongs to the GppA/Ppx family.</text>
</comment>
<keyword evidence="4" id="KW-1185">Reference proteome</keyword>
<dbReference type="AlphaFoldDB" id="A0A9X3S7S0"/>
<dbReference type="InterPro" id="IPR003695">
    <property type="entry name" value="Ppx_GppA_N"/>
</dbReference>
<gene>
    <name evidence="3" type="ORF">OJ997_13695</name>
</gene>